<feature type="region of interest" description="Disordered" evidence="4">
    <location>
        <begin position="495"/>
        <end position="534"/>
    </location>
</feature>
<dbReference type="InterPro" id="IPR036250">
    <property type="entry name" value="AcylCo_DH-like_C"/>
</dbReference>
<dbReference type="InterPro" id="IPR046373">
    <property type="entry name" value="Acyl-CoA_Oxase/DH_mid-dom_sf"/>
</dbReference>
<dbReference type="Proteomes" id="UP000199413">
    <property type="component" value="Unassembled WGS sequence"/>
</dbReference>
<evidence type="ECO:0000256" key="2">
    <source>
        <dbReference type="ARBA" id="ARBA00022827"/>
    </source>
</evidence>
<dbReference type="PANTHER" id="PTHR36117">
    <property type="entry name" value="4-HYDROXYPHENYLACETATE 3-MONOOXYGENASE-RELATED"/>
    <property type="match status" value="1"/>
</dbReference>
<organism evidence="7 8">
    <name type="scientific">Micromonospora rhizosphaerae</name>
    <dbReference type="NCBI Taxonomy" id="568872"/>
    <lineage>
        <taxon>Bacteria</taxon>
        <taxon>Bacillati</taxon>
        <taxon>Actinomycetota</taxon>
        <taxon>Actinomycetes</taxon>
        <taxon>Micromonosporales</taxon>
        <taxon>Micromonosporaceae</taxon>
        <taxon>Micromonospora</taxon>
    </lineage>
</organism>
<proteinExistence type="predicted"/>
<dbReference type="Pfam" id="PF03241">
    <property type="entry name" value="HpaB"/>
    <property type="match status" value="1"/>
</dbReference>
<keyword evidence="2" id="KW-0274">FAD</keyword>
<dbReference type="GO" id="GO:0016627">
    <property type="term" value="F:oxidoreductase activity, acting on the CH-CH group of donors"/>
    <property type="evidence" value="ECO:0007669"/>
    <property type="project" value="InterPro"/>
</dbReference>
<dbReference type="SUPFAM" id="SSF56645">
    <property type="entry name" value="Acyl-CoA dehydrogenase NM domain-like"/>
    <property type="match status" value="1"/>
</dbReference>
<evidence type="ECO:0000256" key="4">
    <source>
        <dbReference type="SAM" id="MobiDB-lite"/>
    </source>
</evidence>
<keyword evidence="8" id="KW-1185">Reference proteome</keyword>
<keyword evidence="7" id="KW-0503">Monooxygenase</keyword>
<dbReference type="GO" id="GO:0004497">
    <property type="term" value="F:monooxygenase activity"/>
    <property type="evidence" value="ECO:0007669"/>
    <property type="project" value="UniProtKB-KW"/>
</dbReference>
<dbReference type="InterPro" id="IPR009100">
    <property type="entry name" value="AcylCoA_DH/oxidase_NM_dom_sf"/>
</dbReference>
<dbReference type="EMBL" id="FMHV01000002">
    <property type="protein sequence ID" value="SCL26996.1"/>
    <property type="molecule type" value="Genomic_DNA"/>
</dbReference>
<dbReference type="Gene3D" id="1.10.3140.10">
    <property type="entry name" value="4-hydroxybutyryl-coa dehydratase, domain 1"/>
    <property type="match status" value="1"/>
</dbReference>
<feature type="compositionally biased region" description="Basic and acidic residues" evidence="4">
    <location>
        <begin position="510"/>
        <end position="534"/>
    </location>
</feature>
<keyword evidence="3" id="KW-0560">Oxidoreductase</keyword>
<dbReference type="Gene3D" id="1.20.140.10">
    <property type="entry name" value="Butyryl-CoA Dehydrogenase, subunit A, domain 3"/>
    <property type="match status" value="1"/>
</dbReference>
<dbReference type="Pfam" id="PF11794">
    <property type="entry name" value="HpaB_N"/>
    <property type="match status" value="1"/>
</dbReference>
<evidence type="ECO:0000313" key="8">
    <source>
        <dbReference type="Proteomes" id="UP000199413"/>
    </source>
</evidence>
<dbReference type="RefSeq" id="WP_218105176.1">
    <property type="nucleotide sequence ID" value="NZ_FMHV01000002.1"/>
</dbReference>
<dbReference type="InterPro" id="IPR004925">
    <property type="entry name" value="HpaB/PvcC/4-BUDH"/>
</dbReference>
<dbReference type="STRING" id="568872.GA0070624_3412"/>
<dbReference type="AlphaFoldDB" id="A0A1C6SC14"/>
<sequence>MIRTGEQYLKGLQDGRRVYCGGELIDDVTIHPKTRGYAQAMAGYYDLHHDPEHQDVTTFVDDDGERRAMHWFLPRSKEDVVRRRKYYELIWRHFKGAMFKRPPCSMLPVFYTMVDDPQPWEDNSRFHEGRPLAQYIVDSWHRIKNNDLSFSPMFLDVQYDRSRDDALAETPMLTMVDRNDDGIVVRGWKAIGTGMPFVDELLIGNLWRPGQTPEQTVYALVPVNSPGLSIFTRPSNAAADASEFDRPMASLGDELDGMAYFDNVFIPWERVQHVGNPEHAKWYPQRTFDWIHVETQIRHVANAELIAGLGLLVTHALGTHTAPTVASNLADLVRFRETCRAFTLAAEETGFHTPGGLYKPNNIFVDFGRAYYLENIGKMTEILIDFCGRGIVVYPTRADLEDPYIGPKLAEAFRGPAMTAWDRTKLFKLIHERFLSDWGTRNEMFEKFNGTPLYLIRLLTMQRTEYQVDGPLTELAREVLGFGSMESIAERAAEAEKQSHYASVRYQPEYARDQDQRDGYYAADDAKREDAAKA</sequence>
<evidence type="ECO:0000313" key="7">
    <source>
        <dbReference type="EMBL" id="SCL26996.1"/>
    </source>
</evidence>
<keyword evidence="1" id="KW-0285">Flavoprotein</keyword>
<evidence type="ECO:0000256" key="3">
    <source>
        <dbReference type="ARBA" id="ARBA00023002"/>
    </source>
</evidence>
<evidence type="ECO:0000256" key="1">
    <source>
        <dbReference type="ARBA" id="ARBA00022630"/>
    </source>
</evidence>
<dbReference type="PANTHER" id="PTHR36117:SF3">
    <property type="entry name" value="4-HYDROXYPHENYLACETATE 3-MONOOXYGENASE-RELATED"/>
    <property type="match status" value="1"/>
</dbReference>
<dbReference type="InterPro" id="IPR024674">
    <property type="entry name" value="HpaB/PvcC/4-BUDH_N"/>
</dbReference>
<evidence type="ECO:0000259" key="5">
    <source>
        <dbReference type="Pfam" id="PF03241"/>
    </source>
</evidence>
<dbReference type="SUPFAM" id="SSF47203">
    <property type="entry name" value="Acyl-CoA dehydrogenase C-terminal domain-like"/>
    <property type="match status" value="1"/>
</dbReference>
<feature type="domain" description="HpaB/PvcC/4-BUDH N-terminal" evidence="6">
    <location>
        <begin position="4"/>
        <end position="271"/>
    </location>
</feature>
<dbReference type="InterPro" id="IPR024719">
    <property type="entry name" value="HpaB/PvcC/4-BUDH_C"/>
</dbReference>
<name>A0A1C6SC14_9ACTN</name>
<reference evidence="8" key="1">
    <citation type="submission" date="2016-06" db="EMBL/GenBank/DDBJ databases">
        <authorList>
            <person name="Varghese N."/>
            <person name="Submissions Spin"/>
        </authorList>
    </citation>
    <scope>NUCLEOTIDE SEQUENCE [LARGE SCALE GENOMIC DNA]</scope>
    <source>
        <strain evidence="8">DSM 45431</strain>
    </source>
</reference>
<evidence type="ECO:0000259" key="6">
    <source>
        <dbReference type="Pfam" id="PF11794"/>
    </source>
</evidence>
<gene>
    <name evidence="7" type="ORF">GA0070624_3412</name>
</gene>
<dbReference type="Gene3D" id="2.40.110.10">
    <property type="entry name" value="Butyryl-CoA Dehydrogenase, subunit A, domain 2"/>
    <property type="match status" value="1"/>
</dbReference>
<feature type="domain" description="HpaB/PvcC/4-BUDH C-terminal" evidence="5">
    <location>
        <begin position="290"/>
        <end position="457"/>
    </location>
</feature>
<accession>A0A1C6SC14</accession>
<protein>
    <submittedName>
        <fullName evidence="7">4-hydroxyphenylacetate 3-monooxygenase</fullName>
    </submittedName>
</protein>